<dbReference type="Proteomes" id="UP000789325">
    <property type="component" value="Unassembled WGS sequence"/>
</dbReference>
<reference evidence="1" key="1">
    <citation type="journal article" date="2021" name="PeerJ">
        <title>Extensive microbial diversity within the chicken gut microbiome revealed by metagenomics and culture.</title>
        <authorList>
            <person name="Gilroy R."/>
            <person name="Ravi A."/>
            <person name="Getino M."/>
            <person name="Pursley I."/>
            <person name="Horton D.L."/>
            <person name="Alikhan N.F."/>
            <person name="Baker D."/>
            <person name="Gharbi K."/>
            <person name="Hall N."/>
            <person name="Watson M."/>
            <person name="Adriaenssens E.M."/>
            <person name="Foster-Nyarko E."/>
            <person name="Jarju S."/>
            <person name="Secka A."/>
            <person name="Antonio M."/>
            <person name="Oren A."/>
            <person name="Chaudhuri R.R."/>
            <person name="La Ragione R."/>
            <person name="Hildebrand F."/>
            <person name="Pallen M.J."/>
        </authorList>
    </citation>
    <scope>NUCLEOTIDE SEQUENCE</scope>
    <source>
        <strain evidence="1">USAMLcec12-2067</strain>
    </source>
</reference>
<reference evidence="1" key="2">
    <citation type="submission" date="2021-09" db="EMBL/GenBank/DDBJ databases">
        <authorList>
            <person name="Gilroy R."/>
        </authorList>
    </citation>
    <scope>NUCLEOTIDE SEQUENCE</scope>
    <source>
        <strain evidence="1">USAMLcec12-2067</strain>
    </source>
</reference>
<dbReference type="SUPFAM" id="SSF56425">
    <property type="entry name" value="Succinate dehydrogenase/fumarate reductase flavoprotein, catalytic domain"/>
    <property type="match status" value="1"/>
</dbReference>
<proteinExistence type="predicted"/>
<dbReference type="InterPro" id="IPR027477">
    <property type="entry name" value="Succ_DH/fumarate_Rdtase_cat_sf"/>
</dbReference>
<evidence type="ECO:0000313" key="1">
    <source>
        <dbReference type="EMBL" id="HJH42706.1"/>
    </source>
</evidence>
<dbReference type="RefSeq" id="WP_092200585.1">
    <property type="nucleotide sequence ID" value="NZ_DBEYRC010000126.1"/>
</dbReference>
<dbReference type="EMBL" id="DYZL01000046">
    <property type="protein sequence ID" value="HJH42706.1"/>
    <property type="molecule type" value="Genomic_DNA"/>
</dbReference>
<accession>A0A9D3ACW9</accession>
<comment type="caution">
    <text evidence="1">The sequence shown here is derived from an EMBL/GenBank/DDBJ whole genome shotgun (WGS) entry which is preliminary data.</text>
</comment>
<sequence length="139" mass="15194">MYDRTTKAAGRTEAGAATWRRTAFAVGGFSCLHSVAIVFFHRDWLFDLPGADPLAYALCPNGCLRLAAAADREQRVRDRGVAGEETPLRRGQLFKADTLEALAVQIGVDLATFTAEMERYNSFCEAGRTRISDATCSTI</sequence>
<evidence type="ECO:0000313" key="2">
    <source>
        <dbReference type="Proteomes" id="UP000789325"/>
    </source>
</evidence>
<organism evidence="1 2">
    <name type="scientific">Rubneribacter badeniensis</name>
    <dbReference type="NCBI Taxonomy" id="2070688"/>
    <lineage>
        <taxon>Bacteria</taxon>
        <taxon>Bacillati</taxon>
        <taxon>Actinomycetota</taxon>
        <taxon>Coriobacteriia</taxon>
        <taxon>Eggerthellales</taxon>
        <taxon>Eggerthellaceae</taxon>
        <taxon>Rubneribacter</taxon>
    </lineage>
</organism>
<protein>
    <submittedName>
        <fullName evidence="1">Uncharacterized protein</fullName>
    </submittedName>
</protein>
<gene>
    <name evidence="1" type="ORF">K8V16_02825</name>
</gene>
<name>A0A9D3ACW9_9ACTN</name>
<dbReference type="Gene3D" id="3.90.700.10">
    <property type="entry name" value="Succinate dehydrogenase/fumarate reductase flavoprotein, catalytic domain"/>
    <property type="match status" value="1"/>
</dbReference>
<dbReference type="AlphaFoldDB" id="A0A9D3ACW9"/>